<organism evidence="2 3">
    <name type="scientific">Labeo rohita</name>
    <name type="common">Indian major carp</name>
    <name type="synonym">Cyprinus rohita</name>
    <dbReference type="NCBI Taxonomy" id="84645"/>
    <lineage>
        <taxon>Eukaryota</taxon>
        <taxon>Metazoa</taxon>
        <taxon>Chordata</taxon>
        <taxon>Craniata</taxon>
        <taxon>Vertebrata</taxon>
        <taxon>Euteleostomi</taxon>
        <taxon>Actinopterygii</taxon>
        <taxon>Neopterygii</taxon>
        <taxon>Teleostei</taxon>
        <taxon>Ostariophysi</taxon>
        <taxon>Cypriniformes</taxon>
        <taxon>Cyprinidae</taxon>
        <taxon>Labeoninae</taxon>
        <taxon>Labeonini</taxon>
        <taxon>Labeo</taxon>
    </lineage>
</organism>
<comment type="caution">
    <text evidence="2">The sequence shown here is derived from an EMBL/GenBank/DDBJ whole genome shotgun (WGS) entry which is preliminary data.</text>
</comment>
<evidence type="ECO:0000313" key="2">
    <source>
        <dbReference type="EMBL" id="RXN09610.1"/>
    </source>
</evidence>
<dbReference type="EMBL" id="QBIY01013255">
    <property type="protein sequence ID" value="RXN09610.1"/>
    <property type="molecule type" value="Genomic_DNA"/>
</dbReference>
<accession>A0A498LN98</accession>
<name>A0A498LN98_LABRO</name>
<gene>
    <name evidence="2" type="ORF">ROHU_031277</name>
</gene>
<protein>
    <submittedName>
        <fullName evidence="2">Uncharacterized protein</fullName>
    </submittedName>
</protein>
<evidence type="ECO:0000256" key="1">
    <source>
        <dbReference type="SAM" id="MobiDB-lite"/>
    </source>
</evidence>
<feature type="region of interest" description="Disordered" evidence="1">
    <location>
        <begin position="45"/>
        <end position="84"/>
    </location>
</feature>
<evidence type="ECO:0000313" key="3">
    <source>
        <dbReference type="Proteomes" id="UP000290572"/>
    </source>
</evidence>
<keyword evidence="3" id="KW-1185">Reference proteome</keyword>
<reference evidence="2 3" key="1">
    <citation type="submission" date="2018-03" db="EMBL/GenBank/DDBJ databases">
        <title>Draft genome sequence of Rohu Carp (Labeo rohita).</title>
        <authorList>
            <person name="Das P."/>
            <person name="Kushwaha B."/>
            <person name="Joshi C.G."/>
            <person name="Kumar D."/>
            <person name="Nagpure N.S."/>
            <person name="Sahoo L."/>
            <person name="Das S.P."/>
            <person name="Bit A."/>
            <person name="Patnaik S."/>
            <person name="Meher P.K."/>
            <person name="Jayasankar P."/>
            <person name="Koringa P.G."/>
            <person name="Patel N.V."/>
            <person name="Hinsu A.T."/>
            <person name="Kumar R."/>
            <person name="Pandey M."/>
            <person name="Agarwal S."/>
            <person name="Srivastava S."/>
            <person name="Singh M."/>
            <person name="Iquebal M.A."/>
            <person name="Jaiswal S."/>
            <person name="Angadi U.B."/>
            <person name="Kumar N."/>
            <person name="Raza M."/>
            <person name="Shah T.M."/>
            <person name="Rai A."/>
            <person name="Jena J.K."/>
        </authorList>
    </citation>
    <scope>NUCLEOTIDE SEQUENCE [LARGE SCALE GENOMIC DNA]</scope>
    <source>
        <strain evidence="2">DASCIFA01</strain>
        <tissue evidence="2">Testis</tissue>
    </source>
</reference>
<dbReference type="Proteomes" id="UP000290572">
    <property type="component" value="Unassembled WGS sequence"/>
</dbReference>
<dbReference type="AlphaFoldDB" id="A0A498LN98"/>
<sequence>MKTSNEAHWGYITQRHLQLSTPAHQLPQCARILLLTPFLPAPHRSVRLCNPPTTNPRDKQQRVRLPRVPTPLKQPIHRPLDSDKKMNHSTVLSALWKPRRSI</sequence>
<proteinExistence type="predicted"/>